<evidence type="ECO:0000313" key="6">
    <source>
        <dbReference type="Proteomes" id="UP000832034"/>
    </source>
</evidence>
<organism evidence="5 6">
    <name type="scientific">Vitreoscilla stercoraria</name>
    <dbReference type="NCBI Taxonomy" id="61"/>
    <lineage>
        <taxon>Bacteria</taxon>
        <taxon>Pseudomonadati</taxon>
        <taxon>Pseudomonadota</taxon>
        <taxon>Betaproteobacteria</taxon>
        <taxon>Neisseriales</taxon>
        <taxon>Neisseriaceae</taxon>
        <taxon>Vitreoscilla</taxon>
    </lineage>
</organism>
<evidence type="ECO:0000256" key="1">
    <source>
        <dbReference type="ARBA" id="ARBA00009227"/>
    </source>
</evidence>
<dbReference type="InterPro" id="IPR020855">
    <property type="entry name" value="Ureohydrolase_Mn_BS"/>
</dbReference>
<dbReference type="InterPro" id="IPR023696">
    <property type="entry name" value="Ureohydrolase_dom_sf"/>
</dbReference>
<gene>
    <name evidence="5" type="primary">speB</name>
    <name evidence="5" type="ORF">LVJ81_08200</name>
</gene>
<dbReference type="Proteomes" id="UP000832034">
    <property type="component" value="Chromosome"/>
</dbReference>
<reference evidence="5" key="1">
    <citation type="submission" date="2021-12" db="EMBL/GenBank/DDBJ databases">
        <authorList>
            <person name="Veyrier F.J."/>
        </authorList>
    </citation>
    <scope>NUCLEOTIDE SEQUENCE</scope>
    <source>
        <strain evidence="5">SAG 1488-6</strain>
    </source>
</reference>
<evidence type="ECO:0000256" key="2">
    <source>
        <dbReference type="ARBA" id="ARBA00022723"/>
    </source>
</evidence>
<dbReference type="Gene3D" id="3.40.800.10">
    <property type="entry name" value="Ureohydrolase domain"/>
    <property type="match status" value="1"/>
</dbReference>
<keyword evidence="3 4" id="KW-0378">Hydrolase</keyword>
<reference evidence="5" key="2">
    <citation type="journal article" date="2022" name="Res Sq">
        <title>Evolution of multicellular longitudinally dividing oral cavity symbionts (Neisseriaceae).</title>
        <authorList>
            <person name="Nyongesa S."/>
            <person name="Weber P."/>
            <person name="Bernet E."/>
            <person name="Pullido F."/>
            <person name="Nieckarz M."/>
            <person name="Delaby M."/>
            <person name="Nieves C."/>
            <person name="Viehboeck T."/>
            <person name="Krause N."/>
            <person name="Rivera-Millot A."/>
            <person name="Nakamura A."/>
            <person name="Vischer N."/>
            <person name="VanNieuwenhze M."/>
            <person name="Brun Y."/>
            <person name="Cava F."/>
            <person name="Bulgheresi S."/>
            <person name="Veyrier F."/>
        </authorList>
    </citation>
    <scope>NUCLEOTIDE SEQUENCE</scope>
    <source>
        <strain evidence="5">SAG 1488-6</strain>
    </source>
</reference>
<dbReference type="NCBIfam" id="NF002564">
    <property type="entry name" value="PRK02190.1"/>
    <property type="match status" value="1"/>
</dbReference>
<dbReference type="CDD" id="cd11592">
    <property type="entry name" value="Agmatinase_PAH"/>
    <property type="match status" value="1"/>
</dbReference>
<dbReference type="InterPro" id="IPR006035">
    <property type="entry name" value="Ureohydrolase"/>
</dbReference>
<dbReference type="NCBIfam" id="TIGR01230">
    <property type="entry name" value="agmatinase"/>
    <property type="match status" value="1"/>
</dbReference>
<name>A0ABY4E8F8_VITST</name>
<keyword evidence="6" id="KW-1185">Reference proteome</keyword>
<sequence length="323" mass="35353">MMSEKIYGDAAFRRQGLFGSATEMTYSGALSFMRRNYSRDLTDVDVVVSGVPLDLATTFRSGARLGPAAIRAASVQLAELLLFPWGFDPFDDLAVIDYGDCFFDAHNPWTIHDSIVEHARGIIQNSNAKMLTFGGDHYITYPLLKAHAEKYGKPLSLLHFDAHCDTWPDPDADSLNHGTMFYKAIQDGLIDPKTSAQVGIRTWNSDFMGMNMLFAPWVNENGIDKTVERIYEVVGDNPVYITFDIDCLDPAFAPGTGTPVAGGLNSHTALGILRKLENLNIVGADVVEVSPAYDQSEITAIAAAHVAADLLCVMRNRKVAGKL</sequence>
<dbReference type="PROSITE" id="PS01053">
    <property type="entry name" value="ARGINASE_1"/>
    <property type="match status" value="1"/>
</dbReference>
<evidence type="ECO:0000256" key="3">
    <source>
        <dbReference type="ARBA" id="ARBA00022801"/>
    </source>
</evidence>
<dbReference type="GO" id="GO:0008783">
    <property type="term" value="F:agmatinase activity"/>
    <property type="evidence" value="ECO:0007669"/>
    <property type="project" value="UniProtKB-EC"/>
</dbReference>
<dbReference type="Pfam" id="PF00491">
    <property type="entry name" value="Arginase"/>
    <property type="match status" value="1"/>
</dbReference>
<evidence type="ECO:0000313" key="5">
    <source>
        <dbReference type="EMBL" id="UOO91626.1"/>
    </source>
</evidence>
<dbReference type="PANTHER" id="PTHR11358">
    <property type="entry name" value="ARGINASE/AGMATINASE"/>
    <property type="match status" value="1"/>
</dbReference>
<dbReference type="PROSITE" id="PS51409">
    <property type="entry name" value="ARGINASE_2"/>
    <property type="match status" value="1"/>
</dbReference>
<keyword evidence="2" id="KW-0479">Metal-binding</keyword>
<protein>
    <submittedName>
        <fullName evidence="5">Agmatinase</fullName>
        <ecNumber evidence="5">3.5.3.11</ecNumber>
    </submittedName>
</protein>
<evidence type="ECO:0000256" key="4">
    <source>
        <dbReference type="RuleBase" id="RU003684"/>
    </source>
</evidence>
<dbReference type="EMBL" id="CP091512">
    <property type="protein sequence ID" value="UOO91626.1"/>
    <property type="molecule type" value="Genomic_DNA"/>
</dbReference>
<accession>A0ABY4E8F8</accession>
<proteinExistence type="inferred from homology"/>
<dbReference type="SUPFAM" id="SSF52768">
    <property type="entry name" value="Arginase/deacetylase"/>
    <property type="match status" value="1"/>
</dbReference>
<dbReference type="EC" id="3.5.3.11" evidence="5"/>
<dbReference type="PANTHER" id="PTHR11358:SF26">
    <property type="entry name" value="GUANIDINO ACID HYDROLASE, MITOCHONDRIAL"/>
    <property type="match status" value="1"/>
</dbReference>
<comment type="similarity">
    <text evidence="1">Belongs to the arginase family. Agmatinase subfamily.</text>
</comment>
<dbReference type="InterPro" id="IPR005925">
    <property type="entry name" value="Agmatinase-rel"/>
</dbReference>
<dbReference type="PIRSF" id="PIRSF036979">
    <property type="entry name" value="Arginase"/>
    <property type="match status" value="1"/>
</dbReference>